<dbReference type="Gene3D" id="1.10.1740.10">
    <property type="match status" value="1"/>
</dbReference>
<feature type="binding site" evidence="9">
    <location>
        <position position="211"/>
    </location>
    <ligand>
        <name>1-deoxy-D-xylulose 5-phosphate</name>
        <dbReference type="ChEBI" id="CHEBI:57792"/>
    </ligand>
</feature>
<feature type="binding site" evidence="9">
    <location>
        <position position="193"/>
    </location>
    <ligand>
        <name>1-deoxy-D-xylulose 5-phosphate</name>
        <dbReference type="ChEBI" id="CHEBI:57792"/>
    </ligand>
</feature>
<evidence type="ECO:0000259" key="12">
    <source>
        <dbReference type="Pfam" id="PF13288"/>
    </source>
</evidence>
<dbReference type="HAMAP" id="MF_00183">
    <property type="entry name" value="DXP_reductoisom"/>
    <property type="match status" value="1"/>
</dbReference>
<feature type="binding site" evidence="9">
    <location>
        <position position="38"/>
    </location>
    <ligand>
        <name>NADPH</name>
        <dbReference type="ChEBI" id="CHEBI:57783"/>
    </ligand>
</feature>
<dbReference type="SUPFAM" id="SSF51735">
    <property type="entry name" value="NAD(P)-binding Rossmann-fold domains"/>
    <property type="match status" value="1"/>
</dbReference>
<dbReference type="SUPFAM" id="SSF69055">
    <property type="entry name" value="1-deoxy-D-xylulose-5-phosphate reductoisomerase, C-terminal domain"/>
    <property type="match status" value="1"/>
</dbReference>
<evidence type="ECO:0000256" key="4">
    <source>
        <dbReference type="ARBA" id="ARBA00022857"/>
    </source>
</evidence>
<keyword evidence="7 9" id="KW-0414">Isoprene biosynthesis</keyword>
<dbReference type="UniPathway" id="UPA00056">
    <property type="reaction ID" value="UER00092"/>
</dbReference>
<feature type="binding site" evidence="9">
    <location>
        <position position="145"/>
    </location>
    <ligand>
        <name>1-deoxy-D-xylulose 5-phosphate</name>
        <dbReference type="ChEBI" id="CHEBI:57792"/>
    </ligand>
</feature>
<evidence type="ECO:0000256" key="5">
    <source>
        <dbReference type="ARBA" id="ARBA00023002"/>
    </source>
</evidence>
<feature type="binding site" evidence="9">
    <location>
        <position position="215"/>
    </location>
    <ligand>
        <name>Mn(2+)</name>
        <dbReference type="ChEBI" id="CHEBI:29035"/>
    </ligand>
</feature>
<keyword evidence="9" id="KW-0460">Magnesium</keyword>
<evidence type="ECO:0000256" key="9">
    <source>
        <dbReference type="HAMAP-Rule" id="MF_00183"/>
    </source>
</evidence>
<gene>
    <name evidence="9" type="primary">dxr</name>
    <name evidence="13" type="ORF">AVDCRST_MAG28-2580</name>
</gene>
<dbReference type="InterPro" id="IPR036291">
    <property type="entry name" value="NAD(P)-bd_dom_sf"/>
</dbReference>
<dbReference type="GO" id="GO:0016853">
    <property type="term" value="F:isomerase activity"/>
    <property type="evidence" value="ECO:0007669"/>
    <property type="project" value="UniProtKB-KW"/>
</dbReference>
<name>A0A6J4R1J9_9ACTN</name>
<dbReference type="GO" id="GO:0030145">
    <property type="term" value="F:manganese ion binding"/>
    <property type="evidence" value="ECO:0007669"/>
    <property type="project" value="TreeGrafter"/>
</dbReference>
<feature type="binding site" evidence="9">
    <location>
        <position position="146"/>
    </location>
    <ligand>
        <name>Mn(2+)</name>
        <dbReference type="ChEBI" id="CHEBI:29035"/>
    </ligand>
</feature>
<feature type="domain" description="1-deoxy-D-xylulose 5-phosphate reductoisomerase C-terminal" evidence="11">
    <location>
        <begin position="140"/>
        <end position="223"/>
    </location>
</feature>
<evidence type="ECO:0000256" key="8">
    <source>
        <dbReference type="ARBA" id="ARBA00048543"/>
    </source>
</evidence>
<feature type="binding site" evidence="9">
    <location>
        <position position="11"/>
    </location>
    <ligand>
        <name>NADPH</name>
        <dbReference type="ChEBI" id="CHEBI:57783"/>
    </ligand>
</feature>
<feature type="binding site" evidence="9">
    <location>
        <position position="12"/>
    </location>
    <ligand>
        <name>NADPH</name>
        <dbReference type="ChEBI" id="CHEBI:57783"/>
    </ligand>
</feature>
<feature type="binding site" evidence="9">
    <location>
        <position position="118"/>
    </location>
    <ligand>
        <name>NADPH</name>
        <dbReference type="ChEBI" id="CHEBI:57783"/>
    </ligand>
</feature>
<dbReference type="InterPro" id="IPR013644">
    <property type="entry name" value="DXP_reductoisomerase_C"/>
</dbReference>
<dbReference type="EC" id="1.1.1.267" evidence="9"/>
<dbReference type="PANTHER" id="PTHR30525:SF0">
    <property type="entry name" value="1-DEOXY-D-XYLULOSE 5-PHOSPHATE REDUCTOISOMERASE, CHLOROPLASTIC"/>
    <property type="match status" value="1"/>
</dbReference>
<feature type="domain" description="DXP reductoisomerase C-terminal" evidence="12">
    <location>
        <begin position="257"/>
        <end position="371"/>
    </location>
</feature>
<feature type="binding site" evidence="9">
    <location>
        <position position="206"/>
    </location>
    <ligand>
        <name>1-deoxy-D-xylulose 5-phosphate</name>
        <dbReference type="ChEBI" id="CHEBI:57792"/>
    </ligand>
</feature>
<keyword evidence="13" id="KW-0413">Isomerase</keyword>
<dbReference type="InterPro" id="IPR003821">
    <property type="entry name" value="DXP_reductoisomerase"/>
</dbReference>
<feature type="binding site" evidence="9">
    <location>
        <position position="212"/>
    </location>
    <ligand>
        <name>1-deoxy-D-xylulose 5-phosphate</name>
        <dbReference type="ChEBI" id="CHEBI:57792"/>
    </ligand>
</feature>
<organism evidence="13">
    <name type="scientific">uncultured Rubrobacteraceae bacterium</name>
    <dbReference type="NCBI Taxonomy" id="349277"/>
    <lineage>
        <taxon>Bacteria</taxon>
        <taxon>Bacillati</taxon>
        <taxon>Actinomycetota</taxon>
        <taxon>Rubrobacteria</taxon>
        <taxon>Rubrobacterales</taxon>
        <taxon>Rubrobacteraceae</taxon>
        <taxon>environmental samples</taxon>
    </lineage>
</organism>
<dbReference type="Gene3D" id="3.40.50.720">
    <property type="entry name" value="NAD(P)-binding Rossmann-like Domain"/>
    <property type="match status" value="1"/>
</dbReference>
<dbReference type="InterPro" id="IPR013512">
    <property type="entry name" value="DXP_reductoisomerase_N"/>
</dbReference>
<feature type="binding site" evidence="9">
    <location>
        <position position="14"/>
    </location>
    <ligand>
        <name>NADPH</name>
        <dbReference type="ChEBI" id="CHEBI:57783"/>
    </ligand>
</feature>
<comment type="cofactor">
    <cofactor evidence="9">
        <name>Mg(2+)</name>
        <dbReference type="ChEBI" id="CHEBI:18420"/>
    </cofactor>
    <cofactor evidence="9">
        <name>Mn(2+)</name>
        <dbReference type="ChEBI" id="CHEBI:29035"/>
    </cofactor>
</comment>
<feature type="binding site" evidence="9">
    <location>
        <position position="199"/>
    </location>
    <ligand>
        <name>NADPH</name>
        <dbReference type="ChEBI" id="CHEBI:57783"/>
    </ligand>
</feature>
<keyword evidence="3 9" id="KW-0479">Metal-binding</keyword>
<feature type="binding site" evidence="9">
    <location>
        <position position="215"/>
    </location>
    <ligand>
        <name>1-deoxy-D-xylulose 5-phosphate</name>
        <dbReference type="ChEBI" id="CHEBI:57792"/>
    </ligand>
</feature>
<feature type="binding site" evidence="9">
    <location>
        <position position="170"/>
    </location>
    <ligand>
        <name>1-deoxy-D-xylulose 5-phosphate</name>
        <dbReference type="ChEBI" id="CHEBI:57792"/>
    </ligand>
</feature>
<feature type="binding site" evidence="9">
    <location>
        <position position="120"/>
    </location>
    <ligand>
        <name>NADPH</name>
        <dbReference type="ChEBI" id="CHEBI:57783"/>
    </ligand>
</feature>
<evidence type="ECO:0000256" key="6">
    <source>
        <dbReference type="ARBA" id="ARBA00023211"/>
    </source>
</evidence>
<dbReference type="InterPro" id="IPR036169">
    <property type="entry name" value="DXPR_C_sf"/>
</dbReference>
<evidence type="ECO:0000256" key="2">
    <source>
        <dbReference type="ARBA" id="ARBA00006825"/>
    </source>
</evidence>
<reference evidence="13" key="1">
    <citation type="submission" date="2020-02" db="EMBL/GenBank/DDBJ databases">
        <authorList>
            <person name="Meier V. D."/>
        </authorList>
    </citation>
    <scope>NUCLEOTIDE SEQUENCE</scope>
    <source>
        <strain evidence="13">AVDCRST_MAG28</strain>
    </source>
</reference>
<evidence type="ECO:0000259" key="11">
    <source>
        <dbReference type="Pfam" id="PF08436"/>
    </source>
</evidence>
<evidence type="ECO:0000259" key="10">
    <source>
        <dbReference type="Pfam" id="PF02670"/>
    </source>
</evidence>
<dbReference type="InterPro" id="IPR026877">
    <property type="entry name" value="DXPR_C"/>
</dbReference>
<dbReference type="GO" id="GO:0051484">
    <property type="term" value="P:isopentenyl diphosphate biosynthetic process, methylerythritol 4-phosphate pathway involved in terpenoid biosynthetic process"/>
    <property type="evidence" value="ECO:0007669"/>
    <property type="project" value="UniProtKB-ARBA"/>
</dbReference>
<dbReference type="Pfam" id="PF13288">
    <property type="entry name" value="DXPR_C"/>
    <property type="match status" value="1"/>
</dbReference>
<evidence type="ECO:0000256" key="3">
    <source>
        <dbReference type="ARBA" id="ARBA00022723"/>
    </source>
</evidence>
<evidence type="ECO:0000313" key="13">
    <source>
        <dbReference type="EMBL" id="CAA9456338.1"/>
    </source>
</evidence>
<protein>
    <recommendedName>
        <fullName evidence="9">1-deoxy-D-xylulose 5-phosphate reductoisomerase</fullName>
        <shortName evidence="9">DXP reductoisomerase</shortName>
        <ecNumber evidence="9">1.1.1.267</ecNumber>
    </recommendedName>
    <alternativeName>
        <fullName evidence="9">1-deoxyxylulose-5-phosphate reductoisomerase</fullName>
    </alternativeName>
    <alternativeName>
        <fullName evidence="9">2-C-methyl-D-erythritol 4-phosphate synthase</fullName>
    </alternativeName>
</protein>
<dbReference type="GO" id="GO:0030604">
    <property type="term" value="F:1-deoxy-D-xylulose-5-phosphate reductoisomerase activity"/>
    <property type="evidence" value="ECO:0007669"/>
    <property type="project" value="UniProtKB-UniRule"/>
</dbReference>
<comment type="pathway">
    <text evidence="1 9">Isoprenoid biosynthesis; isopentenyl diphosphate biosynthesis via DXP pathway; isopentenyl diphosphate from 1-deoxy-D-xylulose 5-phosphate: step 1/6.</text>
</comment>
<feature type="binding site" evidence="9">
    <location>
        <position position="144"/>
    </location>
    <ligand>
        <name>Mn(2+)</name>
        <dbReference type="ChEBI" id="CHEBI:29035"/>
    </ligand>
</feature>
<dbReference type="NCBIfam" id="TIGR00243">
    <property type="entry name" value="Dxr"/>
    <property type="match status" value="1"/>
</dbReference>
<feature type="domain" description="1-deoxy-D-xylulose 5-phosphate reductoisomerase N-terminal" evidence="10">
    <location>
        <begin position="5"/>
        <end position="126"/>
    </location>
</feature>
<accession>A0A6J4R1J9</accession>
<dbReference type="FunFam" id="3.40.50.720:FF:000045">
    <property type="entry name" value="1-deoxy-D-xylulose 5-phosphate reductoisomerase"/>
    <property type="match status" value="1"/>
</dbReference>
<feature type="binding site" evidence="9">
    <location>
        <position position="119"/>
    </location>
    <ligand>
        <name>1-deoxy-D-xylulose 5-phosphate</name>
        <dbReference type="ChEBI" id="CHEBI:57792"/>
    </ligand>
</feature>
<dbReference type="GO" id="GO:0070402">
    <property type="term" value="F:NADPH binding"/>
    <property type="evidence" value="ECO:0007669"/>
    <property type="project" value="InterPro"/>
</dbReference>
<comment type="catalytic activity">
    <reaction evidence="8">
        <text>2-C-methyl-D-erythritol 4-phosphate + NADP(+) = 1-deoxy-D-xylulose 5-phosphate + NADPH + H(+)</text>
        <dbReference type="Rhea" id="RHEA:13717"/>
        <dbReference type="ChEBI" id="CHEBI:15378"/>
        <dbReference type="ChEBI" id="CHEBI:57783"/>
        <dbReference type="ChEBI" id="CHEBI:57792"/>
        <dbReference type="ChEBI" id="CHEBI:58262"/>
        <dbReference type="ChEBI" id="CHEBI:58349"/>
        <dbReference type="EC" id="1.1.1.267"/>
    </reaction>
    <physiologicalReaction direction="right-to-left" evidence="8">
        <dbReference type="Rhea" id="RHEA:13719"/>
    </physiologicalReaction>
</comment>
<comment type="caution">
    <text evidence="9">Lacks conserved residue(s) required for the propagation of feature annotation.</text>
</comment>
<dbReference type="AlphaFoldDB" id="A0A6J4R1J9"/>
<keyword evidence="4 9" id="KW-0521">NADP</keyword>
<dbReference type="Pfam" id="PF02670">
    <property type="entry name" value="DXP_reductoisom"/>
    <property type="match status" value="1"/>
</dbReference>
<feature type="binding site" evidence="9">
    <location>
        <position position="13"/>
    </location>
    <ligand>
        <name>NADPH</name>
        <dbReference type="ChEBI" id="CHEBI:57783"/>
    </ligand>
</feature>
<evidence type="ECO:0000256" key="1">
    <source>
        <dbReference type="ARBA" id="ARBA00005094"/>
    </source>
</evidence>
<keyword evidence="6 9" id="KW-0464">Manganese</keyword>
<dbReference type="PIRSF" id="PIRSF006205">
    <property type="entry name" value="Dxp_reductismrs"/>
    <property type="match status" value="1"/>
</dbReference>
<sequence length="381" mass="41002">MKRRLTVLGCTGSVGRQTLDVVRSYRERFEVVGLSAHRDAETLRQQAEEFRPEYVALESGDEAGLLDGLAARKIIGPGAAASLAEAPADVVLNAIVGFAGLAATVGALEAGNMVALANKESLVAGGEWVMRLAGDVDNRIIPVDSEHSAIFQCLEGKDGREVREVLVTASGGPFFGYAKADLIEVGPESALKHPTWRMGPKITIDSATMMNKGLEVIEAHHLFGVSFDNIRVAVHRQSVVHGGAIFEDGSAILHAALPDMRLPISYAILYPERVDVGAQPVPFANASWTFEEPRNDVFRCLPLAVEAGRGGGPYPVALNAANEVAVGAFLDRRIQFLRIPEVIEEVLEAVPEFGTMQSMEAIVAVDSWGRDEAERAVRRAR</sequence>
<comment type="similarity">
    <text evidence="2 9">Belongs to the DXR family.</text>
</comment>
<dbReference type="EMBL" id="CADCVE010000054">
    <property type="protein sequence ID" value="CAA9456338.1"/>
    <property type="molecule type" value="Genomic_DNA"/>
</dbReference>
<feature type="binding site" evidence="9">
    <location>
        <position position="146"/>
    </location>
    <ligand>
        <name>1-deoxy-D-xylulose 5-phosphate</name>
        <dbReference type="ChEBI" id="CHEBI:57792"/>
    </ligand>
</feature>
<dbReference type="PANTHER" id="PTHR30525">
    <property type="entry name" value="1-DEOXY-D-XYLULOSE 5-PHOSPHATE REDUCTOISOMERASE"/>
    <property type="match status" value="1"/>
</dbReference>
<proteinExistence type="inferred from homology"/>
<evidence type="ECO:0000256" key="7">
    <source>
        <dbReference type="ARBA" id="ARBA00023229"/>
    </source>
</evidence>
<keyword evidence="5 9" id="KW-0560">Oxidoreductase</keyword>
<comment type="function">
    <text evidence="9">Catalyzes the NADPH-dependent rearrangement and reduction of 1-deoxy-D-xylulose-5-phosphate (DXP) to 2-C-methyl-D-erythritol 4-phosphate (MEP).</text>
</comment>
<dbReference type="SUPFAM" id="SSF55347">
    <property type="entry name" value="Glyceraldehyde-3-phosphate dehydrogenase-like, C-terminal domain"/>
    <property type="match status" value="1"/>
</dbReference>
<dbReference type="Pfam" id="PF08436">
    <property type="entry name" value="DXP_redisom_C"/>
    <property type="match status" value="1"/>
</dbReference>